<evidence type="ECO:0000256" key="1">
    <source>
        <dbReference type="ARBA" id="ARBA00022737"/>
    </source>
</evidence>
<dbReference type="InterPro" id="IPR011990">
    <property type="entry name" value="TPR-like_helical_dom_sf"/>
</dbReference>
<protein>
    <recommendedName>
        <fullName evidence="4">Pentatricopeptide repeat-containing protein</fullName>
    </recommendedName>
</protein>
<keyword evidence="3" id="KW-1185">Reference proteome</keyword>
<dbReference type="NCBIfam" id="TIGR00756">
    <property type="entry name" value="PPR"/>
    <property type="match status" value="1"/>
</dbReference>
<accession>A0A9Q1QP80</accession>
<evidence type="ECO:0008006" key="4">
    <source>
        <dbReference type="Google" id="ProtNLM"/>
    </source>
</evidence>
<evidence type="ECO:0000313" key="3">
    <source>
        <dbReference type="Proteomes" id="UP001153076"/>
    </source>
</evidence>
<name>A0A9Q1QP80_9CARY</name>
<organism evidence="2 3">
    <name type="scientific">Carnegiea gigantea</name>
    <dbReference type="NCBI Taxonomy" id="171969"/>
    <lineage>
        <taxon>Eukaryota</taxon>
        <taxon>Viridiplantae</taxon>
        <taxon>Streptophyta</taxon>
        <taxon>Embryophyta</taxon>
        <taxon>Tracheophyta</taxon>
        <taxon>Spermatophyta</taxon>
        <taxon>Magnoliopsida</taxon>
        <taxon>eudicotyledons</taxon>
        <taxon>Gunneridae</taxon>
        <taxon>Pentapetalae</taxon>
        <taxon>Caryophyllales</taxon>
        <taxon>Cactineae</taxon>
        <taxon>Cactaceae</taxon>
        <taxon>Cactoideae</taxon>
        <taxon>Echinocereeae</taxon>
        <taxon>Carnegiea</taxon>
    </lineage>
</organism>
<dbReference type="AlphaFoldDB" id="A0A9Q1QP80"/>
<reference evidence="2" key="1">
    <citation type="submission" date="2022-04" db="EMBL/GenBank/DDBJ databases">
        <title>Carnegiea gigantea Genome sequencing and assembly v2.</title>
        <authorList>
            <person name="Copetti D."/>
            <person name="Sanderson M.J."/>
            <person name="Burquez A."/>
            <person name="Wojciechowski M.F."/>
        </authorList>
    </citation>
    <scope>NUCLEOTIDE SEQUENCE</scope>
    <source>
        <strain evidence="2">SGP5-SGP5p</strain>
        <tissue evidence="2">Aerial part</tissue>
    </source>
</reference>
<dbReference type="EMBL" id="JAKOGI010000028">
    <property type="protein sequence ID" value="KAJ8448711.1"/>
    <property type="molecule type" value="Genomic_DNA"/>
</dbReference>
<dbReference type="InterPro" id="IPR002885">
    <property type="entry name" value="PPR_rpt"/>
</dbReference>
<dbReference type="Gene3D" id="1.25.40.10">
    <property type="entry name" value="Tetratricopeptide repeat domain"/>
    <property type="match status" value="1"/>
</dbReference>
<evidence type="ECO:0000313" key="2">
    <source>
        <dbReference type="EMBL" id="KAJ8448711.1"/>
    </source>
</evidence>
<proteinExistence type="predicted"/>
<gene>
    <name evidence="2" type="ORF">Cgig2_010598</name>
</gene>
<sequence length="373" mass="42850">MMQILQLPTYPSRKTFKTPLSVSVRRYRGLVELKEEPLSALKYYRSAKQQGGFNGGHDSFCVLLHILVGFQDQKMLVYQWVSSHKCPDAAIVFNSLIETAKRFGFDLDRLLFNCLLRGYVHADRFEDAIVCLNGMIDNSTDLRISSVNGVLNVLREGLYIKNLSQDWFIIIPKQSVTVICNEAHKPGHTPIKRRRCLSLQFNLDQKFPEYFTSALNNSPDKIPSQILDISTRWSTKEPRRWGYTGLIIIRRHRKWDTMFSQQTTKFILQLIQSSLKQSTIKARLPATVLKVSQTPQGILKFCKIPLIGKSVILQVPREIISGVRQQRLLETMHSIKDLKYSSSRPHSPVYVAHNRHKGILVCPNRSNSSLKVR</sequence>
<keyword evidence="1" id="KW-0677">Repeat</keyword>
<dbReference type="Proteomes" id="UP001153076">
    <property type="component" value="Unassembled WGS sequence"/>
</dbReference>
<comment type="caution">
    <text evidence="2">The sequence shown here is derived from an EMBL/GenBank/DDBJ whole genome shotgun (WGS) entry which is preliminary data.</text>
</comment>